<name>A0ABY2WG74_9FLAO</name>
<feature type="signal peptide" evidence="4">
    <location>
        <begin position="1"/>
        <end position="26"/>
    </location>
</feature>
<dbReference type="RefSeq" id="WP_313791007.1">
    <property type="nucleotide sequence ID" value="NZ_VCNI01000006.1"/>
</dbReference>
<evidence type="ECO:0000313" key="6">
    <source>
        <dbReference type="EMBL" id="TMU50547.1"/>
    </source>
</evidence>
<evidence type="ECO:0000259" key="5">
    <source>
        <dbReference type="SMART" id="SM00237"/>
    </source>
</evidence>
<dbReference type="Gene3D" id="2.60.40.2030">
    <property type="match status" value="2"/>
</dbReference>
<gene>
    <name evidence="6" type="ORF">FGG15_19530</name>
</gene>
<evidence type="ECO:0000256" key="4">
    <source>
        <dbReference type="SAM" id="SignalP"/>
    </source>
</evidence>
<feature type="domain" description="Calx-beta" evidence="5">
    <location>
        <begin position="768"/>
        <end position="868"/>
    </location>
</feature>
<feature type="domain" description="Calx-beta" evidence="5">
    <location>
        <begin position="881"/>
        <end position="983"/>
    </location>
</feature>
<dbReference type="InterPro" id="IPR038081">
    <property type="entry name" value="CalX-like_sf"/>
</dbReference>
<keyword evidence="7" id="KW-1185">Reference proteome</keyword>
<dbReference type="Proteomes" id="UP000751614">
    <property type="component" value="Unassembled WGS sequence"/>
</dbReference>
<comment type="caution">
    <text evidence="6">The sequence shown here is derived from an EMBL/GenBank/DDBJ whole genome shotgun (WGS) entry which is preliminary data.</text>
</comment>
<dbReference type="PANTHER" id="PTHR46682">
    <property type="entry name" value="ADHESION G-PROTEIN COUPLED RECEPTOR V1"/>
    <property type="match status" value="1"/>
</dbReference>
<keyword evidence="3" id="KW-0106">Calcium</keyword>
<keyword evidence="2" id="KW-0677">Repeat</keyword>
<keyword evidence="1 4" id="KW-0732">Signal</keyword>
<protein>
    <recommendedName>
        <fullName evidence="5">Calx-beta domain-containing protein</fullName>
    </recommendedName>
</protein>
<organism evidence="6 7">
    <name type="scientific">Flagellimonas algicola</name>
    <dbReference type="NCBI Taxonomy" id="2583815"/>
    <lineage>
        <taxon>Bacteria</taxon>
        <taxon>Pseudomonadati</taxon>
        <taxon>Bacteroidota</taxon>
        <taxon>Flavobacteriia</taxon>
        <taxon>Flavobacteriales</taxon>
        <taxon>Flavobacteriaceae</taxon>
        <taxon>Flagellimonas</taxon>
    </lineage>
</organism>
<feature type="non-terminal residue" evidence="6">
    <location>
        <position position="1001"/>
    </location>
</feature>
<dbReference type="InterPro" id="IPR026919">
    <property type="entry name" value="ADGRV1"/>
</dbReference>
<dbReference type="SMART" id="SM00237">
    <property type="entry name" value="Calx_beta"/>
    <property type="match status" value="2"/>
</dbReference>
<sequence>MKSKTTSTFKPVIVSFLLLFSFSMMGQVKKAFTPRYSETIKGDVTIIANNVLSRHATNSYNGTDGNHDFSNNVFVDIDSDASTFNSSSANFSNPEPSLSCLNFKKVLLYWAAADKEYSVDDNTGDGGSEPVWNYNQVKLMLPGQSSYSTVTADEVIYRGRDEHFVNDPYICVKDITSDVSGLGNPYGNFQVANVKATEGDLYSHTGSHTGTSGGWQIVFVYENPSMIGKNITLFDGYVHITQTQGEVEFDFNGFQTVPTGNVNADIVLGSFEGDRDISGDQLQIFDTNSTWSNISTPIRNSNNFFNSRITIDGADFTDRNPASTNTLGFDAAVFDLQNTGNKFIDNNQTSATLKITSDQESYGLYLLGLSVEVYEPSLGALNFTSSTSGTGFNPGDNVQMTLSVENSGNDDIQNLEIYTTLPQEVDFVDTETLPTGVTYNFNTSTRELRFFIADGNTDVGDPLYTLDFNVQIKDQCHFLETACSANFAMQATATFSGVTNTNPVVAQSSGTLDSCGIGNFDPTVVDINEPNQVNWSTGANALDTTVSCDDTDALNAAQILEPATEFCNFTLNKVAGSFVANPSCPGEGTYTNTWTFTDACGRTSDTFTQVITVEDNTAPTFVETLPTDTTVSCDSVPVADILTATDNCDNNVSVIFDEQITDGDSCPSDYTITRTWSVEDCAGNTTEHVQTITVEDTTAPTFVETLPSDTVAAYNAIPSAETLTANDNCDTNATVNFSESYVGDNTSTTYTIVRTWTASDCTGNSVDHTQQIFVTENGDPVGLYINDITVDEDAGNAALEVFHVGEVIGGFTVNHTTADGTAVESLDYSLTSGTLNFNGTHGELVSISVPINDDNVIEATEAFTVELTNGSNTPVINDNSGEITINDNDGGAGNGVSVAGFSVDEDAGTADFVLSLNADVQGGFNVDFDITDGTAIAGLDYTVASASGNIAFAGNAGEQHSVTVTILDDTLIENSEDLSIALSNLSTGLISIVGANAVGTI</sequence>
<evidence type="ECO:0000256" key="1">
    <source>
        <dbReference type="ARBA" id="ARBA00022729"/>
    </source>
</evidence>
<evidence type="ECO:0000256" key="3">
    <source>
        <dbReference type="ARBA" id="ARBA00022837"/>
    </source>
</evidence>
<feature type="chain" id="PRO_5046171245" description="Calx-beta domain-containing protein" evidence="4">
    <location>
        <begin position="27"/>
        <end position="1001"/>
    </location>
</feature>
<evidence type="ECO:0000256" key="2">
    <source>
        <dbReference type="ARBA" id="ARBA00022737"/>
    </source>
</evidence>
<dbReference type="Pfam" id="PF03160">
    <property type="entry name" value="Calx-beta"/>
    <property type="match status" value="2"/>
</dbReference>
<proteinExistence type="predicted"/>
<dbReference type="SUPFAM" id="SSF141072">
    <property type="entry name" value="CalX-like"/>
    <property type="match status" value="2"/>
</dbReference>
<reference evidence="6 7" key="1">
    <citation type="submission" date="2019-05" db="EMBL/GenBank/DDBJ databases">
        <title>Flagellimonas sp. AsT0115, sp. nov., isolated from a marine red algae, Asparagopsis taxiformis.</title>
        <authorList>
            <person name="Kim J."/>
            <person name="Jeong S.E."/>
            <person name="Jeon C.O."/>
        </authorList>
    </citation>
    <scope>NUCLEOTIDE SEQUENCE [LARGE SCALE GENOMIC DNA]</scope>
    <source>
        <strain evidence="6 7">AsT0115</strain>
    </source>
</reference>
<dbReference type="EMBL" id="VCNI01000006">
    <property type="protein sequence ID" value="TMU50547.1"/>
    <property type="molecule type" value="Genomic_DNA"/>
</dbReference>
<dbReference type="InterPro" id="IPR057078">
    <property type="entry name" value="HYR-4C"/>
</dbReference>
<dbReference type="InterPro" id="IPR003644">
    <property type="entry name" value="Calx_beta"/>
</dbReference>
<accession>A0ABY2WG74</accession>
<dbReference type="InterPro" id="IPR001434">
    <property type="entry name" value="OmcB-like_DUF11"/>
</dbReference>
<dbReference type="PANTHER" id="PTHR46682:SF1">
    <property type="entry name" value="ADHESION G-PROTEIN COUPLED RECEPTOR V1"/>
    <property type="match status" value="1"/>
</dbReference>
<dbReference type="Pfam" id="PF23237">
    <property type="entry name" value="HYR_4C"/>
    <property type="match status" value="1"/>
</dbReference>
<dbReference type="Pfam" id="PF01345">
    <property type="entry name" value="DUF11"/>
    <property type="match status" value="1"/>
</dbReference>
<evidence type="ECO:0000313" key="7">
    <source>
        <dbReference type="Proteomes" id="UP000751614"/>
    </source>
</evidence>